<dbReference type="NCBIfam" id="TIGR00797">
    <property type="entry name" value="matE"/>
    <property type="match status" value="1"/>
</dbReference>
<dbReference type="GO" id="GO:0015297">
    <property type="term" value="F:antiporter activity"/>
    <property type="evidence" value="ECO:0007669"/>
    <property type="project" value="InterPro"/>
</dbReference>
<sequence>MLKYLKRGPGFYGYLWRLTGPIALQNLITFSLGLIDTLMVSWLGNTQMAAVTTANVPVFLLISIVFGVQSGLGILVSQYWGKKDMESISRAIGVAAMLGTGITLVLALVLFLWPVQIMDLLSNKHELSVLGAPYLKLIGFSYVFNMLSSIYVSAMRSAENPGFGMKLFGVSTLLNTGMNYLLIFGKCGLPALGIQGAAIATLLSRVAEFLICLVCALRSRILPLDLAAFLRPGWEMLRRFVKYSTPVILNETAWGLGNSLLTVILGYTDNSVEMLAANAVMGNLNRLFLVVCFGLGAATAVMIGKAIGEGRSHREVMDLSRTLLAFTLLVGTGLAAVSLALVPTVFVPVVFPLFKLAGQSAAIAAALAVTSFVMIPLHAYSISAVTGVLRAGGDVAWSAALDIAPQWLVALPLTALFALVFKSNYWLVAAAIQAESLLKVPLCALRIRTGKWIHDVTLPQGEL</sequence>
<feature type="transmembrane region" description="Helical" evidence="7">
    <location>
        <begin position="56"/>
        <end position="80"/>
    </location>
</feature>
<dbReference type="AlphaFoldDB" id="A0AAE3AGX3"/>
<dbReference type="GO" id="GO:0042910">
    <property type="term" value="F:xenobiotic transmembrane transporter activity"/>
    <property type="evidence" value="ECO:0007669"/>
    <property type="project" value="InterPro"/>
</dbReference>
<dbReference type="InterPro" id="IPR048279">
    <property type="entry name" value="MdtK-like"/>
</dbReference>
<evidence type="ECO:0000256" key="1">
    <source>
        <dbReference type="ARBA" id="ARBA00004651"/>
    </source>
</evidence>
<dbReference type="EMBL" id="JAJEPW010000026">
    <property type="protein sequence ID" value="MCC2129765.1"/>
    <property type="molecule type" value="Genomic_DNA"/>
</dbReference>
<dbReference type="PIRSF" id="PIRSF006603">
    <property type="entry name" value="DinF"/>
    <property type="match status" value="1"/>
</dbReference>
<dbReference type="PANTHER" id="PTHR42925">
    <property type="entry name" value="MULTIDRUG AND TOXIN EFFLUX PROTEIN MATE FAMILY"/>
    <property type="match status" value="1"/>
</dbReference>
<dbReference type="RefSeq" id="WP_302929003.1">
    <property type="nucleotide sequence ID" value="NZ_JAJEPW010000026.1"/>
</dbReference>
<keyword evidence="3" id="KW-1003">Cell membrane</keyword>
<evidence type="ECO:0000256" key="6">
    <source>
        <dbReference type="ARBA" id="ARBA00023136"/>
    </source>
</evidence>
<reference evidence="8" key="1">
    <citation type="submission" date="2021-10" db="EMBL/GenBank/DDBJ databases">
        <title>Anaerobic single-cell dispensing facilitates the cultivation of human gut bacteria.</title>
        <authorList>
            <person name="Afrizal A."/>
        </authorList>
    </citation>
    <scope>NUCLEOTIDE SEQUENCE</scope>
    <source>
        <strain evidence="8">CLA-AA-H272</strain>
    </source>
</reference>
<evidence type="ECO:0000256" key="3">
    <source>
        <dbReference type="ARBA" id="ARBA00022475"/>
    </source>
</evidence>
<dbReference type="PANTHER" id="PTHR42925:SF2">
    <property type="entry name" value="NA+ DRIVEN MULTIDRUG EFFLUX PUMP"/>
    <property type="match status" value="1"/>
</dbReference>
<proteinExistence type="predicted"/>
<evidence type="ECO:0000256" key="4">
    <source>
        <dbReference type="ARBA" id="ARBA00022692"/>
    </source>
</evidence>
<feature type="transmembrane region" description="Helical" evidence="7">
    <location>
        <begin position="361"/>
        <end position="383"/>
    </location>
</feature>
<organism evidence="8 9">
    <name type="scientific">Brotocaccenecus cirricatena</name>
    <dbReference type="NCBI Taxonomy" id="3064195"/>
    <lineage>
        <taxon>Bacteria</taxon>
        <taxon>Bacillati</taxon>
        <taxon>Bacillota</taxon>
        <taxon>Clostridia</taxon>
        <taxon>Eubacteriales</taxon>
        <taxon>Oscillospiraceae</taxon>
        <taxon>Brotocaccenecus</taxon>
    </lineage>
</organism>
<keyword evidence="2" id="KW-0813">Transport</keyword>
<keyword evidence="9" id="KW-1185">Reference proteome</keyword>
<feature type="transmembrane region" description="Helical" evidence="7">
    <location>
        <begin position="197"/>
        <end position="217"/>
    </location>
</feature>
<name>A0AAE3AGX3_9FIRM</name>
<gene>
    <name evidence="8" type="ORF">LKD37_09580</name>
</gene>
<comment type="caution">
    <text evidence="8">The sequence shown here is derived from an EMBL/GenBank/DDBJ whole genome shotgun (WGS) entry which is preliminary data.</text>
</comment>
<evidence type="ECO:0000256" key="2">
    <source>
        <dbReference type="ARBA" id="ARBA00022448"/>
    </source>
</evidence>
<keyword evidence="4 7" id="KW-0812">Transmembrane</keyword>
<feature type="transmembrane region" description="Helical" evidence="7">
    <location>
        <begin position="167"/>
        <end position="185"/>
    </location>
</feature>
<feature type="transmembrane region" description="Helical" evidence="7">
    <location>
        <begin position="395"/>
        <end position="419"/>
    </location>
</feature>
<feature type="transmembrane region" description="Helical" evidence="7">
    <location>
        <begin position="92"/>
        <end position="113"/>
    </location>
</feature>
<keyword evidence="6 7" id="KW-0472">Membrane</keyword>
<evidence type="ECO:0000256" key="5">
    <source>
        <dbReference type="ARBA" id="ARBA00022989"/>
    </source>
</evidence>
<accession>A0AAE3AGX3</accession>
<feature type="transmembrane region" description="Helical" evidence="7">
    <location>
        <begin position="133"/>
        <end position="155"/>
    </location>
</feature>
<evidence type="ECO:0000313" key="9">
    <source>
        <dbReference type="Proteomes" id="UP001199319"/>
    </source>
</evidence>
<dbReference type="GO" id="GO:0005886">
    <property type="term" value="C:plasma membrane"/>
    <property type="evidence" value="ECO:0007669"/>
    <property type="project" value="UniProtKB-SubCell"/>
</dbReference>
<evidence type="ECO:0000256" key="7">
    <source>
        <dbReference type="SAM" id="Phobius"/>
    </source>
</evidence>
<protein>
    <submittedName>
        <fullName evidence="8">MATE family efflux transporter</fullName>
    </submittedName>
</protein>
<feature type="transmembrane region" description="Helical" evidence="7">
    <location>
        <begin position="287"/>
        <end position="307"/>
    </location>
</feature>
<feature type="transmembrane region" description="Helical" evidence="7">
    <location>
        <begin position="21"/>
        <end position="44"/>
    </location>
</feature>
<evidence type="ECO:0000313" key="8">
    <source>
        <dbReference type="EMBL" id="MCC2129765.1"/>
    </source>
</evidence>
<dbReference type="InterPro" id="IPR047135">
    <property type="entry name" value="YsiQ"/>
</dbReference>
<feature type="transmembrane region" description="Helical" evidence="7">
    <location>
        <begin position="319"/>
        <end position="341"/>
    </location>
</feature>
<dbReference type="Pfam" id="PF01554">
    <property type="entry name" value="MatE"/>
    <property type="match status" value="1"/>
</dbReference>
<dbReference type="InterPro" id="IPR002528">
    <property type="entry name" value="MATE_fam"/>
</dbReference>
<keyword evidence="5 7" id="KW-1133">Transmembrane helix</keyword>
<dbReference type="Proteomes" id="UP001199319">
    <property type="component" value="Unassembled WGS sequence"/>
</dbReference>
<comment type="subcellular location">
    <subcellularLocation>
        <location evidence="1">Cell membrane</location>
        <topology evidence="1">Multi-pass membrane protein</topology>
    </subcellularLocation>
</comment>